<dbReference type="CDD" id="cd20495">
    <property type="entry name" value="C58_PaToxP-like"/>
    <property type="match status" value="1"/>
</dbReference>
<accession>A0A4R3NIG0</accession>
<name>A0A4R3NIG0_9GAMM</name>
<keyword evidence="1" id="KW-0175">Coiled coil</keyword>
<reference evidence="3 4" key="1">
    <citation type="submission" date="2019-03" db="EMBL/GenBank/DDBJ databases">
        <title>Genomic analyses of the natural microbiome of Caenorhabditis elegans.</title>
        <authorList>
            <person name="Samuel B."/>
        </authorList>
    </citation>
    <scope>NUCLEOTIDE SEQUENCE [LARGE SCALE GENOMIC DNA]</scope>
    <source>
        <strain evidence="3 4">JUb102</strain>
    </source>
</reference>
<protein>
    <submittedName>
        <fullName evidence="3">Insecticidal toxin</fullName>
    </submittedName>
</protein>
<evidence type="ECO:0000259" key="2">
    <source>
        <dbReference type="Pfam" id="PF12920"/>
    </source>
</evidence>
<dbReference type="RefSeq" id="WP_132496737.1">
    <property type="nucleotide sequence ID" value="NZ_SMAS01000007.1"/>
</dbReference>
<dbReference type="InterPro" id="IPR024769">
    <property type="entry name" value="TcdA/TcdB_pore_forming"/>
</dbReference>
<feature type="coiled-coil region" evidence="1">
    <location>
        <begin position="307"/>
        <end position="348"/>
    </location>
</feature>
<evidence type="ECO:0000313" key="4">
    <source>
        <dbReference type="Proteomes" id="UP000295055"/>
    </source>
</evidence>
<proteinExistence type="predicted"/>
<dbReference type="EMBL" id="SMAS01000007">
    <property type="protein sequence ID" value="TCT31604.1"/>
    <property type="molecule type" value="Genomic_DNA"/>
</dbReference>
<comment type="caution">
    <text evidence="3">The sequence shown here is derived from an EMBL/GenBank/DDBJ whole genome shotgun (WGS) entry which is preliminary data.</text>
</comment>
<organism evidence="3 4">
    <name type="scientific">Providencia alcalifaciens</name>
    <dbReference type="NCBI Taxonomy" id="126385"/>
    <lineage>
        <taxon>Bacteria</taxon>
        <taxon>Pseudomonadati</taxon>
        <taxon>Pseudomonadota</taxon>
        <taxon>Gammaproteobacteria</taxon>
        <taxon>Enterobacterales</taxon>
        <taxon>Morganellaceae</taxon>
        <taxon>Providencia</taxon>
    </lineage>
</organism>
<gene>
    <name evidence="3" type="ORF">EC835_107133</name>
</gene>
<evidence type="ECO:0000313" key="3">
    <source>
        <dbReference type="EMBL" id="TCT31604.1"/>
    </source>
</evidence>
<sequence length="2100" mass="238938">MKIDFYCSSAFYSKKNNINPRIISQALRDLVLRSPFWWNRPAPETSASQDIKLFKENAISFSNTNTISADSMTRAGKLPSQGFVKFTQKSPNTYTIEPISSASNLSPELIVNAYFLGYNGANQSSTKPAYVDIPIQAEEESFLFTGSLTGCSVIVTKHNDTTYRVYHDGRVNSSILYDNVVMAFDFIDYQVAGADEGLAMVYMRFHEGQWELILQRQQYEVINGIPIPQRRIHGETISQLYPDEGFYRLSLEKFNRYRSEIHQELINLARDFNIDTGHIEDGGYEGGDFSSQHPAILPWVNLRNEIKKHLNIEREKIDVKIEDAKKELRSLQNKRTELNQKEITHEDKVRIDELNKIIELNQGLKEYYKQKYNSILSESLSVERSWLWLQIKNNHGEDAVINVNQASIKSGIQSESTKNKERYRTILETDIWNSHVDFNQGAKNYSEVTIRGFDDKMSSSEMRELYIKGGLSANERGALSQYIKIKDESEYIENVLNFTLKTNTLFQDGGSIYQRLAPQDFYLPLMGDDEGGRCYPLVRSMSVALALHDGTYGSDELFNKLFIAAASPEERNSILLRSSLQNLHFNTQAVGASSSIGLLNLKEIKKLLIESNGTQMYALNTQSHSMLIGKKNYNGKAHYYFYDPNFGIYVFDNPKKFFNSLNNFLIKEKMAYQYDVLIEESVPVFDLVSIDVEQMANVDVGSGLRVEDLVSSSELSEVIPRRQETINFIENQRLLAKDRQIKSSLSILKAEQWGGRLESSLDKIMQEHQLDEHWLPIFASTDKLEDGRYQIQFVHNGNEESSRWIETDDKTFFEFKQYYYESMRYFSEHYTFKDLELQHEECLSGTEHVDGLNSAIGIKALIEWSANRNRQSVASGNPSNLESALKIHAYVSYTMMAHGALNDVSRVVHLAGTLWKKGGEVVKTEMNSFSSSILRTANEGVGAVFQGAMVGFDIYELTNAENEPQKAIIGTQLAFDSAALTTSVVGYGASLLGAETVAGVAMPLAVPLTGLGIGITELVKINERHAQETLEVGVIFAQYKEDYKNAAISYDEEKKLLIPTKGVVIKEINFLDGSFTLGSHYIYRGEKRKWIFGRSVLHDFQSRPRADINKDEAINIREAVGVSQSEVKFDSFQSNVIVLPVIPKCYLNYDHSSFFCVTSRNDYGFSVLRKIEEDYQFYFDYFYCGLEYAISELKFEYIFTPISIILDSKNKHLIVPMLPDAWHGYIEHAITGAGGEYQITINQGASLRLKQSPLTTSQSTWIIDTSYIDGNKDLPIKINDNDIKIGNTVIYIDGTAKSNKFQILNSQHEIREVDFNNKTIDIVRLNGNLWNSEKSTIKSYLDGLANKHQLNKQYVIIDNYQHHGKNVGRAFYDVANQRMLYTNSLNKENQSATLIATIENIAYFYSENEGVIWLTNINNSELYDRFDFSDILGDNSNIENISIKNNVIIVELKNRSRRSEVNVVYHLMGNQLELVGISNDFILMEKLNKINPMMSPKQKKYFLNHDYLVNDNYIKVSKDDKNTSQITSLITAPAPNLAPIVMIKNTNYLGFQSVYWLRTRDGVLIKPNLARPDDYDQKEIANISQTMHWFSTNPDELAYMNRRLANGEPFDDVLDPAYAGFTNKWRLAEVESQFRSANTEPTLLKIVGACFEKFDPLTDTWNWKPPTDLTLVGSLFDDNGGEVFFFYSKESDTIFRQEGLGQKDINLKNPTAKRLSFDEIETVFDWHGNLLIIQKSGVVKQLNVNGSADIVAINKNWFENESFNWGNLSGFINEPHPITLFGLKGKDGEQALSAWYFKGKVIVSESLPSENTLQFLGFDLHNDSGIIFDTQAKKLYQQKAISSVLLATMFDDDKSLKPSEHLPEYIELYPDVSLEHVQKINGGLMLSSREGQTIFHPLSKSEPLGSSFIIKGTNNDDILAPTQLNTVKTLILSGGEGKDIYHLKIEDWQNHQTIVIDNQSQDKQMDYLAIPINAKNNAIFVNRLNNDLIFTDSINQTSLILHNIYGDNSSTSRHLMVHFNDGVLNISELAEAVTDHRGAMYLSSYFEEKPRCNEELAFLAESCSQITLNKDFSYLQYDNVQMNTLGPEISSIDMIQYKTH</sequence>
<dbReference type="Proteomes" id="UP000295055">
    <property type="component" value="Unassembled WGS sequence"/>
</dbReference>
<feature type="domain" description="TcdA/TcdB toxin pore forming" evidence="2">
    <location>
        <begin position="757"/>
        <end position="1413"/>
    </location>
</feature>
<evidence type="ECO:0000256" key="1">
    <source>
        <dbReference type="SAM" id="Coils"/>
    </source>
</evidence>
<dbReference type="Pfam" id="PF12920">
    <property type="entry name" value="TcdA_TcdB_pore"/>
    <property type="match status" value="1"/>
</dbReference>
<dbReference type="OrthoDB" id="5489595at2"/>